<dbReference type="InterPro" id="IPR004087">
    <property type="entry name" value="KH_dom"/>
</dbReference>
<evidence type="ECO:0000256" key="7">
    <source>
        <dbReference type="ARBA" id="ARBA00022884"/>
    </source>
</evidence>
<accession>A0A7M7TGR2</accession>
<reference evidence="14" key="1">
    <citation type="submission" date="2015-02" db="EMBL/GenBank/DDBJ databases">
        <title>Genome sequencing for Strongylocentrotus purpuratus.</title>
        <authorList>
            <person name="Murali S."/>
            <person name="Liu Y."/>
            <person name="Vee V."/>
            <person name="English A."/>
            <person name="Wang M."/>
            <person name="Skinner E."/>
            <person name="Han Y."/>
            <person name="Muzny D.M."/>
            <person name="Worley K.C."/>
            <person name="Gibbs R.A."/>
        </authorList>
    </citation>
    <scope>NUCLEOTIDE SEQUENCE</scope>
</reference>
<dbReference type="Gene3D" id="3.30.40.10">
    <property type="entry name" value="Zinc/RING finger domain, C3HC4 (zinc finger)"/>
    <property type="match status" value="1"/>
</dbReference>
<dbReference type="SUPFAM" id="SSF54791">
    <property type="entry name" value="Eukaryotic type KH-domain (KH-domain type I)"/>
    <property type="match status" value="2"/>
</dbReference>
<dbReference type="InterPro" id="IPR036612">
    <property type="entry name" value="KH_dom_type_1_sf"/>
</dbReference>
<evidence type="ECO:0000256" key="5">
    <source>
        <dbReference type="ARBA" id="ARBA00022771"/>
    </source>
</evidence>
<organism evidence="13 14">
    <name type="scientific">Strongylocentrotus purpuratus</name>
    <name type="common">Purple sea urchin</name>
    <dbReference type="NCBI Taxonomy" id="7668"/>
    <lineage>
        <taxon>Eukaryota</taxon>
        <taxon>Metazoa</taxon>
        <taxon>Echinodermata</taxon>
        <taxon>Eleutherozoa</taxon>
        <taxon>Echinozoa</taxon>
        <taxon>Echinoidea</taxon>
        <taxon>Euechinoidea</taxon>
        <taxon>Echinacea</taxon>
        <taxon>Camarodonta</taxon>
        <taxon>Echinidea</taxon>
        <taxon>Strongylocentrotidae</taxon>
        <taxon>Strongylocentrotus</taxon>
    </lineage>
</organism>
<dbReference type="CDD" id="cd22423">
    <property type="entry name" value="KH-I_MEX3_rpt1"/>
    <property type="match status" value="1"/>
</dbReference>
<feature type="region of interest" description="Disordered" evidence="11">
    <location>
        <begin position="37"/>
        <end position="58"/>
    </location>
</feature>
<keyword evidence="7 9" id="KW-0694">RNA-binding</keyword>
<evidence type="ECO:0000256" key="8">
    <source>
        <dbReference type="ARBA" id="ARBA00023242"/>
    </source>
</evidence>
<dbReference type="CDD" id="cd16518">
    <property type="entry name" value="RING-HC_MEX3"/>
    <property type="match status" value="1"/>
</dbReference>
<evidence type="ECO:0000256" key="10">
    <source>
        <dbReference type="PROSITE-ProRule" id="PRU00175"/>
    </source>
</evidence>
<feature type="domain" description="RING-type" evidence="12">
    <location>
        <begin position="439"/>
        <end position="479"/>
    </location>
</feature>
<keyword evidence="3" id="KW-0963">Cytoplasm</keyword>
<dbReference type="FunFam" id="3.30.1370.10:FF:000013">
    <property type="entry name" value="Mex-3 RNA-binding family member B"/>
    <property type="match status" value="1"/>
</dbReference>
<keyword evidence="5 10" id="KW-0479">Metal-binding</keyword>
<evidence type="ECO:0000313" key="13">
    <source>
        <dbReference type="EnsemblMetazoa" id="XP_786425"/>
    </source>
</evidence>
<evidence type="ECO:0000256" key="3">
    <source>
        <dbReference type="ARBA" id="ARBA00022490"/>
    </source>
</evidence>
<evidence type="ECO:0000256" key="6">
    <source>
        <dbReference type="ARBA" id="ARBA00022833"/>
    </source>
</evidence>
<evidence type="ECO:0000256" key="2">
    <source>
        <dbReference type="ARBA" id="ARBA00004496"/>
    </source>
</evidence>
<dbReference type="GeneID" id="581325"/>
<dbReference type="KEGG" id="spu:581325"/>
<keyword evidence="5 10" id="KW-0863">Zinc-finger</keyword>
<dbReference type="SUPFAM" id="SSF57850">
    <property type="entry name" value="RING/U-box"/>
    <property type="match status" value="1"/>
</dbReference>
<keyword evidence="8" id="KW-0539">Nucleus</keyword>
<dbReference type="PANTHER" id="PTHR23285:SF7">
    <property type="entry name" value="LD09246P1"/>
    <property type="match status" value="1"/>
</dbReference>
<name>A0A7M7TGR2_STRPU</name>
<dbReference type="Proteomes" id="UP000007110">
    <property type="component" value="Unassembled WGS sequence"/>
</dbReference>
<keyword evidence="4" id="KW-0677">Repeat</keyword>
<dbReference type="InterPro" id="IPR047227">
    <property type="entry name" value="MEX3"/>
</dbReference>
<sequence length="491" mass="52574">MPSTLFTEMDHNTDGLEDHQRALQSLAYNLSMLGISNEDDGPSALDDRGRKSSNMTECVPVPSSEHVAEIVGRQGCKIKALRAKTNTYIKTPVRGEEPVFVVTGRKEDVAAAKREILQAAEHFSQIRARRNQGHSGVPPGPPPPNIPGQTTIQVRVPYRVVGLVVGPKGATIKRIQQQTNTYIVTPSRDNEPVFEVTGLPDSVDQARQEIEAHIAMRTGGLIDSTSPEDDFANNGTDRGMVDDISLYKTGPSPFAQPVGGAKPMIQRSSSDNYFFPTTNITTTSSTSTTTTNGTTEFNPLANSFTSTARSAYNLFNGSSPELGMDSQAYEGPLPATGIPTQQQLSMWQDLTGVNAAFGMPQTHVRRSSSISSGSNEPAVNGINDHPPARRIRSDPLNGGLSVLPTPLPSAFPVTSSSSTCSSPTDSIGSGSLSAQKKQCMVCSDNEIVAALVPCGHNLFCMECANSLINKENAPCPMCHEPVTQAIRIQFT</sequence>
<dbReference type="OrthoDB" id="427410at2759"/>
<dbReference type="Pfam" id="PF00013">
    <property type="entry name" value="KH_1"/>
    <property type="match status" value="2"/>
</dbReference>
<dbReference type="InterPro" id="IPR001841">
    <property type="entry name" value="Znf_RING"/>
</dbReference>
<keyword evidence="14" id="KW-1185">Reference proteome</keyword>
<evidence type="ECO:0000256" key="4">
    <source>
        <dbReference type="ARBA" id="ARBA00022737"/>
    </source>
</evidence>
<dbReference type="CDD" id="cd22424">
    <property type="entry name" value="KH-I_MEX3_rpt2"/>
    <property type="match status" value="1"/>
</dbReference>
<dbReference type="GO" id="GO:0008270">
    <property type="term" value="F:zinc ion binding"/>
    <property type="evidence" value="ECO:0007669"/>
    <property type="project" value="UniProtKB-KW"/>
</dbReference>
<dbReference type="FunCoup" id="A0A7M7TGR2">
    <property type="interactions" value="928"/>
</dbReference>
<reference evidence="13" key="2">
    <citation type="submission" date="2021-01" db="UniProtKB">
        <authorList>
            <consortium name="EnsemblMetazoa"/>
        </authorList>
    </citation>
    <scope>IDENTIFICATION</scope>
</reference>
<dbReference type="InParanoid" id="A0A7M7TGR2"/>
<dbReference type="InterPro" id="IPR047226">
    <property type="entry name" value="KH-I_MEX3_rpt2"/>
</dbReference>
<dbReference type="OMA" id="QFERGPA"/>
<dbReference type="PROSITE" id="PS50084">
    <property type="entry name" value="KH_TYPE_1"/>
    <property type="match status" value="2"/>
</dbReference>
<proteinExistence type="predicted"/>
<evidence type="ECO:0000259" key="12">
    <source>
        <dbReference type="PROSITE" id="PS50089"/>
    </source>
</evidence>
<dbReference type="InterPro" id="IPR004088">
    <property type="entry name" value="KH_dom_type_1"/>
</dbReference>
<feature type="region of interest" description="Disordered" evidence="11">
    <location>
        <begin position="365"/>
        <end position="388"/>
    </location>
</feature>
<dbReference type="AlphaFoldDB" id="A0A7M7TGR2"/>
<dbReference type="FunFam" id="3.30.1370.10:FF:000012">
    <property type="entry name" value="Mex-3 RNA-binding family member D"/>
    <property type="match status" value="1"/>
</dbReference>
<dbReference type="GO" id="GO:0005634">
    <property type="term" value="C:nucleus"/>
    <property type="evidence" value="ECO:0007669"/>
    <property type="project" value="UniProtKB-SubCell"/>
</dbReference>
<dbReference type="InterPro" id="IPR047228">
    <property type="entry name" value="KH-I_MEX3_rpt1"/>
</dbReference>
<evidence type="ECO:0000313" key="14">
    <source>
        <dbReference type="Proteomes" id="UP000007110"/>
    </source>
</evidence>
<dbReference type="PANTHER" id="PTHR23285">
    <property type="entry name" value="RING FINGER AND KH DOMAIN CONTAINING PROTEIN 1"/>
    <property type="match status" value="1"/>
</dbReference>
<evidence type="ECO:0000256" key="1">
    <source>
        <dbReference type="ARBA" id="ARBA00004123"/>
    </source>
</evidence>
<evidence type="ECO:0000256" key="11">
    <source>
        <dbReference type="SAM" id="MobiDB-lite"/>
    </source>
</evidence>
<dbReference type="PROSITE" id="PS50089">
    <property type="entry name" value="ZF_RING_2"/>
    <property type="match status" value="1"/>
</dbReference>
<dbReference type="Pfam" id="PF13920">
    <property type="entry name" value="zf-C3HC4_3"/>
    <property type="match status" value="1"/>
</dbReference>
<dbReference type="GO" id="GO:0003723">
    <property type="term" value="F:RNA binding"/>
    <property type="evidence" value="ECO:0007669"/>
    <property type="project" value="UniProtKB-UniRule"/>
</dbReference>
<comment type="subcellular location">
    <subcellularLocation>
        <location evidence="2">Cytoplasm</location>
    </subcellularLocation>
    <subcellularLocation>
        <location evidence="1">Nucleus</location>
    </subcellularLocation>
</comment>
<protein>
    <recommendedName>
        <fullName evidence="12">RING-type domain-containing protein</fullName>
    </recommendedName>
</protein>
<dbReference type="SMART" id="SM00184">
    <property type="entry name" value="RING"/>
    <property type="match status" value="1"/>
</dbReference>
<evidence type="ECO:0000256" key="9">
    <source>
        <dbReference type="PROSITE-ProRule" id="PRU00117"/>
    </source>
</evidence>
<dbReference type="InterPro" id="IPR013083">
    <property type="entry name" value="Znf_RING/FYVE/PHD"/>
</dbReference>
<dbReference type="GO" id="GO:0005737">
    <property type="term" value="C:cytoplasm"/>
    <property type="evidence" value="ECO:0007669"/>
    <property type="project" value="UniProtKB-SubCell"/>
</dbReference>
<dbReference type="SMART" id="SM00322">
    <property type="entry name" value="KH"/>
    <property type="match status" value="2"/>
</dbReference>
<keyword evidence="6" id="KW-0862">Zinc</keyword>
<dbReference type="RefSeq" id="XP_786425.2">
    <property type="nucleotide sequence ID" value="XM_781332.5"/>
</dbReference>
<dbReference type="EnsemblMetazoa" id="XM_781332">
    <property type="protein sequence ID" value="XP_786425"/>
    <property type="gene ID" value="LOC581325"/>
</dbReference>
<dbReference type="Gene3D" id="3.30.1370.10">
    <property type="entry name" value="K Homology domain, type 1"/>
    <property type="match status" value="2"/>
</dbReference>